<dbReference type="PANTHER" id="PTHR43032">
    <property type="entry name" value="PROTEIN-METHIONINE-SULFOXIDE REDUCTASE"/>
    <property type="match status" value="1"/>
</dbReference>
<organism evidence="3 4">
    <name type="scientific">Rohdeia mirabilis</name>
    <dbReference type="NCBI Taxonomy" id="2528008"/>
    <lineage>
        <taxon>Bacteria</taxon>
        <taxon>Pseudomonadati</taxon>
        <taxon>Planctomycetota</taxon>
        <taxon>Planctomycetia</taxon>
        <taxon>Planctomycetia incertae sedis</taxon>
        <taxon>Rohdeia</taxon>
    </lineage>
</organism>
<dbReference type="Pfam" id="PF00174">
    <property type="entry name" value="Oxidored_molyb"/>
    <property type="match status" value="1"/>
</dbReference>
<sequence>MTESEPTLPEGTLAAKRQAYIARMRAAHPDRTDVAPRQGAPRGDGPPNRHGMPLLPVSQRAVPNWPVLDLGATPRIDRAEWRLVVDGQVENPVELDWEAFAALPQTVEASDFHCVTGWSRFDMTFGGVRMRDLAELVVPTARARFLSCTGSDIAPGTDIPYTTNLPLERALDPDVLLAHTVDGAPLPAEHGGPVRMVTPRLYAWKGAKWIERITFLTEDRPGFWEVRGYSNTADPWSDDRYSGPPPPGAFSSEAIY</sequence>
<dbReference type="AlphaFoldDB" id="A0A518D1Y4"/>
<evidence type="ECO:0000313" key="4">
    <source>
        <dbReference type="Proteomes" id="UP000319342"/>
    </source>
</evidence>
<feature type="domain" description="Oxidoreductase molybdopterin-binding" evidence="2">
    <location>
        <begin position="71"/>
        <end position="224"/>
    </location>
</feature>
<evidence type="ECO:0000256" key="1">
    <source>
        <dbReference type="SAM" id="MobiDB-lite"/>
    </source>
</evidence>
<dbReference type="PANTHER" id="PTHR43032:SF4">
    <property type="entry name" value="OXIDOREDUCTASE MOLYBDOPTERIN-BINDING DOMAIN-CONTAINING PROTEIN"/>
    <property type="match status" value="1"/>
</dbReference>
<dbReference type="EC" id="1.8.-.-" evidence="3"/>
<dbReference type="SUPFAM" id="SSF56524">
    <property type="entry name" value="Oxidoreductase molybdopterin-binding domain"/>
    <property type="match status" value="1"/>
</dbReference>
<dbReference type="InterPro" id="IPR000572">
    <property type="entry name" value="OxRdtase_Mopterin-bd_dom"/>
</dbReference>
<reference evidence="3 4" key="1">
    <citation type="submission" date="2019-02" db="EMBL/GenBank/DDBJ databases">
        <title>Deep-cultivation of Planctomycetes and their phenomic and genomic characterization uncovers novel biology.</title>
        <authorList>
            <person name="Wiegand S."/>
            <person name="Jogler M."/>
            <person name="Boedeker C."/>
            <person name="Pinto D."/>
            <person name="Vollmers J."/>
            <person name="Rivas-Marin E."/>
            <person name="Kohn T."/>
            <person name="Peeters S.H."/>
            <person name="Heuer A."/>
            <person name="Rast P."/>
            <person name="Oberbeckmann S."/>
            <person name="Bunk B."/>
            <person name="Jeske O."/>
            <person name="Meyerdierks A."/>
            <person name="Storesund J.E."/>
            <person name="Kallscheuer N."/>
            <person name="Luecker S."/>
            <person name="Lage O.M."/>
            <person name="Pohl T."/>
            <person name="Merkel B.J."/>
            <person name="Hornburger P."/>
            <person name="Mueller R.-W."/>
            <person name="Bruemmer F."/>
            <person name="Labrenz M."/>
            <person name="Spormann A.M."/>
            <person name="Op den Camp H."/>
            <person name="Overmann J."/>
            <person name="Amann R."/>
            <person name="Jetten M.S.M."/>
            <person name="Mascher T."/>
            <person name="Medema M.H."/>
            <person name="Devos D.P."/>
            <person name="Kaster A.-K."/>
            <person name="Ovreas L."/>
            <person name="Rohde M."/>
            <person name="Galperin M.Y."/>
            <person name="Jogler C."/>
        </authorList>
    </citation>
    <scope>NUCLEOTIDE SEQUENCE [LARGE SCALE GENOMIC DNA]</scope>
    <source>
        <strain evidence="3 4">Pla163</strain>
    </source>
</reference>
<dbReference type="Proteomes" id="UP000319342">
    <property type="component" value="Chromosome"/>
</dbReference>
<feature type="region of interest" description="Disordered" evidence="1">
    <location>
        <begin position="25"/>
        <end position="52"/>
    </location>
</feature>
<dbReference type="EMBL" id="CP036290">
    <property type="protein sequence ID" value="QDU85488.1"/>
    <property type="molecule type" value="Genomic_DNA"/>
</dbReference>
<name>A0A518D1Y4_9BACT</name>
<proteinExistence type="predicted"/>
<gene>
    <name evidence="3" type="primary">yedY</name>
    <name evidence="3" type="ORF">Pla163_26190</name>
</gene>
<protein>
    <submittedName>
        <fullName evidence="3">Sulfoxide reductase catalytic subunit YedY</fullName>
        <ecNumber evidence="3">1.8.-.-</ecNumber>
    </submittedName>
</protein>
<evidence type="ECO:0000259" key="2">
    <source>
        <dbReference type="Pfam" id="PF00174"/>
    </source>
</evidence>
<evidence type="ECO:0000313" key="3">
    <source>
        <dbReference type="EMBL" id="QDU85488.1"/>
    </source>
</evidence>
<dbReference type="Gene3D" id="3.90.420.10">
    <property type="entry name" value="Oxidoreductase, molybdopterin-binding domain"/>
    <property type="match status" value="1"/>
</dbReference>
<accession>A0A518D1Y4</accession>
<keyword evidence="4" id="KW-1185">Reference proteome</keyword>
<dbReference type="InterPro" id="IPR036374">
    <property type="entry name" value="OxRdtase_Mopterin-bd_sf"/>
</dbReference>
<keyword evidence="3" id="KW-0560">Oxidoreductase</keyword>
<dbReference type="GO" id="GO:0016491">
    <property type="term" value="F:oxidoreductase activity"/>
    <property type="evidence" value="ECO:0007669"/>
    <property type="project" value="UniProtKB-KW"/>
</dbReference>
<feature type="region of interest" description="Disordered" evidence="1">
    <location>
        <begin position="235"/>
        <end position="256"/>
    </location>
</feature>